<evidence type="ECO:0000313" key="1">
    <source>
        <dbReference type="EMBL" id="MBR0649500.1"/>
    </source>
</evidence>
<name>A0ABS5EEP8_9PROT</name>
<comment type="caution">
    <text evidence="1">The sequence shown here is derived from an EMBL/GenBank/DDBJ whole genome shotgun (WGS) entry which is preliminary data.</text>
</comment>
<reference evidence="2" key="1">
    <citation type="journal article" date="2021" name="Syst. Appl. Microbiol.">
        <title>Roseomonas hellenica sp. nov., isolated from roots of wild-growing Alkanna tinctoria.</title>
        <authorList>
            <person name="Rat A."/>
            <person name="Naranjo H.D."/>
            <person name="Lebbe L."/>
            <person name="Cnockaert M."/>
            <person name="Krigas N."/>
            <person name="Grigoriadou K."/>
            <person name="Maloupa E."/>
            <person name="Willems A."/>
        </authorList>
    </citation>
    <scope>NUCLEOTIDE SEQUENCE [LARGE SCALE GENOMIC DNA]</scope>
    <source>
        <strain evidence="2">LMG 31159</strain>
    </source>
</reference>
<evidence type="ECO:0000313" key="2">
    <source>
        <dbReference type="Proteomes" id="UP000698752"/>
    </source>
</evidence>
<protein>
    <recommendedName>
        <fullName evidence="3">Tip attachment protein J domain-containing protein</fullName>
    </recommendedName>
</protein>
<keyword evidence="2" id="KW-1185">Reference proteome</keyword>
<organism evidence="1 2">
    <name type="scientific">Neoroseomonas terrae</name>
    <dbReference type="NCBI Taxonomy" id="424799"/>
    <lineage>
        <taxon>Bacteria</taxon>
        <taxon>Pseudomonadati</taxon>
        <taxon>Pseudomonadota</taxon>
        <taxon>Alphaproteobacteria</taxon>
        <taxon>Acetobacterales</taxon>
        <taxon>Acetobacteraceae</taxon>
        <taxon>Neoroseomonas</taxon>
    </lineage>
</organism>
<dbReference type="RefSeq" id="WP_211867505.1">
    <property type="nucleotide sequence ID" value="NZ_JAAEDI010000006.1"/>
</dbReference>
<dbReference type="Proteomes" id="UP000698752">
    <property type="component" value="Unassembled WGS sequence"/>
</dbReference>
<gene>
    <name evidence="1" type="ORF">GXW78_07505</name>
</gene>
<sequence>MNLGFDAPGFWPPAWLPDAFVSPQGIDTLRWASAGYATASTDDPASTVYQPRLTGDVEISQSALDALGIGGKLTVGLSTIGLDDADAALRDLHRYGLADGRGLRIRRVPVVDARASDVGTPLAGKVLGMRLDLSAGTATITRTDPVLAFSGLTRGVDRGAGRTGTLVGVDVLERLAVPLQPTKYAGTGGIEGGDELKDRPKPVLLGRCGNVTPNFLGNIDLGAGSLPTYQVSWRQVFSIDAVRIRGVEQALVSSGTPTVGQARPWEALGMFQLGSTPDGIVTADVRGDADGGYVSSTAGVLRRLINALGPGVGALEIDGSSFAFAEADIPGEIGWYSGGQEITASDAASTIVQASGAVLCGGRSGAIRLFDPIASDATDQFDIKAGWVLDCRPVSLPASLRSLSTSVGVNWRPNWTPMTDVAGSVPAADRERLKNRASGPERINSVTLTQRLAPQRDMLLPGLFWSQADASTRAQAWARWLEAGPRIFEITTDRYLGQIECGHVGRVSYDLWEMGGGVRGVVVGWREQLGAQRLTITIATQGA</sequence>
<accession>A0ABS5EEP8</accession>
<evidence type="ECO:0008006" key="3">
    <source>
        <dbReference type="Google" id="ProtNLM"/>
    </source>
</evidence>
<proteinExistence type="predicted"/>
<dbReference type="EMBL" id="JAAEDI010000006">
    <property type="protein sequence ID" value="MBR0649500.1"/>
    <property type="molecule type" value="Genomic_DNA"/>
</dbReference>